<dbReference type="Proteomes" id="UP001500879">
    <property type="component" value="Unassembled WGS sequence"/>
</dbReference>
<protein>
    <submittedName>
        <fullName evidence="1">Uncharacterized protein</fullName>
    </submittedName>
</protein>
<organism evidence="1 2">
    <name type="scientific">Streptomyces luteireticuli</name>
    <dbReference type="NCBI Taxonomy" id="173858"/>
    <lineage>
        <taxon>Bacteria</taxon>
        <taxon>Bacillati</taxon>
        <taxon>Actinomycetota</taxon>
        <taxon>Actinomycetes</taxon>
        <taxon>Kitasatosporales</taxon>
        <taxon>Streptomycetaceae</taxon>
        <taxon>Streptomyces</taxon>
    </lineage>
</organism>
<dbReference type="RefSeq" id="WP_344031284.1">
    <property type="nucleotide sequence ID" value="NZ_BAAABX010000065.1"/>
</dbReference>
<evidence type="ECO:0000313" key="2">
    <source>
        <dbReference type="Proteomes" id="UP001500879"/>
    </source>
</evidence>
<gene>
    <name evidence="1" type="ORF">GCM10010357_60880</name>
</gene>
<accession>A0ABP3IXB5</accession>
<keyword evidence="2" id="KW-1185">Reference proteome</keyword>
<comment type="caution">
    <text evidence="1">The sequence shown here is derived from an EMBL/GenBank/DDBJ whole genome shotgun (WGS) entry which is preliminary data.</text>
</comment>
<evidence type="ECO:0000313" key="1">
    <source>
        <dbReference type="EMBL" id="GAA0431046.1"/>
    </source>
</evidence>
<dbReference type="EMBL" id="BAAABX010000065">
    <property type="protein sequence ID" value="GAA0431046.1"/>
    <property type="molecule type" value="Genomic_DNA"/>
</dbReference>
<name>A0ABP3IXB5_9ACTN</name>
<proteinExistence type="predicted"/>
<reference evidence="2" key="1">
    <citation type="journal article" date="2019" name="Int. J. Syst. Evol. Microbiol.">
        <title>The Global Catalogue of Microorganisms (GCM) 10K type strain sequencing project: providing services to taxonomists for standard genome sequencing and annotation.</title>
        <authorList>
            <consortium name="The Broad Institute Genomics Platform"/>
            <consortium name="The Broad Institute Genome Sequencing Center for Infectious Disease"/>
            <person name="Wu L."/>
            <person name="Ma J."/>
        </authorList>
    </citation>
    <scope>NUCLEOTIDE SEQUENCE [LARGE SCALE GENOMIC DNA]</scope>
    <source>
        <strain evidence="2">JCM 4788</strain>
    </source>
</reference>
<sequence length="235" mass="25525">MALQIFATDPDARPKPKPEHVFSNDHTFQFRSGMVVKKKPVSLANWRVLTGDPAVADAIAQLLGGSPEEYDPTKEMNLQVLTDSPSVEIVIDGSKAIEDKLILWGRTGGPVHECDGVAFLSPPERKGEPCGCPKLMSERKAAARQGIGPAPSINVTFRLAHDYELGKGKLIATAWSLAEVIHEVKDALDAVDGEALCRLTLEHVSYINNSGEKVDFRKPVIEVLGSYGDAIAEER</sequence>